<dbReference type="GO" id="GO:0046872">
    <property type="term" value="F:metal ion binding"/>
    <property type="evidence" value="ECO:0007669"/>
    <property type="project" value="UniProtKB-KW"/>
</dbReference>
<keyword evidence="6" id="KW-1185">Reference proteome</keyword>
<dbReference type="InterPro" id="IPR032466">
    <property type="entry name" value="Metal_Hydrolase"/>
</dbReference>
<dbReference type="PANTHER" id="PTHR46317:SF1">
    <property type="entry name" value="HYDROLASE, TATD FAMILY"/>
    <property type="match status" value="1"/>
</dbReference>
<dbReference type="Pfam" id="PF01026">
    <property type="entry name" value="TatD_DNase"/>
    <property type="match status" value="2"/>
</dbReference>
<evidence type="ECO:0000256" key="3">
    <source>
        <dbReference type="ARBA" id="ARBA00022801"/>
    </source>
</evidence>
<proteinExistence type="inferred from homology"/>
<dbReference type="EMBL" id="RBNI01005651">
    <property type="protein sequence ID" value="RUP46566.1"/>
    <property type="molecule type" value="Genomic_DNA"/>
</dbReference>
<dbReference type="Proteomes" id="UP000268093">
    <property type="component" value="Unassembled WGS sequence"/>
</dbReference>
<gene>
    <name evidence="5" type="ORF">BC936DRAFT_146799</name>
</gene>
<evidence type="ECO:0000256" key="4">
    <source>
        <dbReference type="ARBA" id="ARBA00093287"/>
    </source>
</evidence>
<evidence type="ECO:0000256" key="2">
    <source>
        <dbReference type="ARBA" id="ARBA00022723"/>
    </source>
</evidence>
<dbReference type="PROSITE" id="PS01091">
    <property type="entry name" value="TATD_3"/>
    <property type="match status" value="1"/>
</dbReference>
<dbReference type="PANTHER" id="PTHR46317">
    <property type="entry name" value="HYDROLASE OF PHP SUPERFAMILY-RELATED PROTEIN"/>
    <property type="match status" value="1"/>
</dbReference>
<keyword evidence="2" id="KW-0479">Metal-binding</keyword>
<dbReference type="CDD" id="cd01310">
    <property type="entry name" value="TatD_DNAse"/>
    <property type="match status" value="1"/>
</dbReference>
<dbReference type="SUPFAM" id="SSF51556">
    <property type="entry name" value="Metallo-dependent hydrolases"/>
    <property type="match status" value="1"/>
</dbReference>
<evidence type="ECO:0008006" key="7">
    <source>
        <dbReference type="Google" id="ProtNLM"/>
    </source>
</evidence>
<evidence type="ECO:0000256" key="1">
    <source>
        <dbReference type="ARBA" id="ARBA00009275"/>
    </source>
</evidence>
<organism evidence="5 6">
    <name type="scientific">Jimgerdemannia flammicorona</name>
    <dbReference type="NCBI Taxonomy" id="994334"/>
    <lineage>
        <taxon>Eukaryota</taxon>
        <taxon>Fungi</taxon>
        <taxon>Fungi incertae sedis</taxon>
        <taxon>Mucoromycota</taxon>
        <taxon>Mucoromycotina</taxon>
        <taxon>Endogonomycetes</taxon>
        <taxon>Endogonales</taxon>
        <taxon>Endogonaceae</taxon>
        <taxon>Jimgerdemannia</taxon>
    </lineage>
</organism>
<evidence type="ECO:0000313" key="5">
    <source>
        <dbReference type="EMBL" id="RUP46566.1"/>
    </source>
</evidence>
<dbReference type="AlphaFoldDB" id="A0A433D6S8"/>
<comment type="similarity">
    <text evidence="1">Belongs to the metallo-dependent hydrolases superfamily. TatD-type hydrolase family.</text>
</comment>
<reference evidence="5 6" key="1">
    <citation type="journal article" date="2018" name="New Phytol.">
        <title>Phylogenomics of Endogonaceae and evolution of mycorrhizas within Mucoromycota.</title>
        <authorList>
            <person name="Chang Y."/>
            <person name="Desiro A."/>
            <person name="Na H."/>
            <person name="Sandor L."/>
            <person name="Lipzen A."/>
            <person name="Clum A."/>
            <person name="Barry K."/>
            <person name="Grigoriev I.V."/>
            <person name="Martin F.M."/>
            <person name="Stajich J.E."/>
            <person name="Smith M.E."/>
            <person name="Bonito G."/>
            <person name="Spatafora J.W."/>
        </authorList>
    </citation>
    <scope>NUCLEOTIDE SEQUENCE [LARGE SCALE GENOMIC DNA]</scope>
    <source>
        <strain evidence="5 6">GMNB39</strain>
    </source>
</reference>
<dbReference type="InterPro" id="IPR018228">
    <property type="entry name" value="DNase_TatD-rel_CS"/>
</dbReference>
<keyword evidence="3" id="KW-0378">Hydrolase</keyword>
<dbReference type="OrthoDB" id="6079689at2759"/>
<dbReference type="InterPro" id="IPR001130">
    <property type="entry name" value="TatD-like"/>
</dbReference>
<protein>
    <recommendedName>
        <fullName evidence="7">TatD family</fullName>
    </recommendedName>
</protein>
<accession>A0A433D6S8</accession>
<name>A0A433D6S8_9FUNG</name>
<comment type="caution">
    <text evidence="5">The sequence shown here is derived from an EMBL/GenBank/DDBJ whole genome shotgun (WGS) entry which is preliminary data.</text>
</comment>
<dbReference type="GO" id="GO:0016788">
    <property type="term" value="F:hydrolase activity, acting on ester bonds"/>
    <property type="evidence" value="ECO:0007669"/>
    <property type="project" value="InterPro"/>
</dbReference>
<evidence type="ECO:0000313" key="6">
    <source>
        <dbReference type="Proteomes" id="UP000268093"/>
    </source>
</evidence>
<dbReference type="Gene3D" id="3.20.20.140">
    <property type="entry name" value="Metal-dependent hydrolases"/>
    <property type="match status" value="1"/>
</dbReference>
<sequence length="441" mass="48077">MPYIDVHAHLNPTTFPATHPTHSLDLVISRARAANVSSIVSVSENLAEARDILVLAGQHPGFVWPSAGVHPVQVMPQGERSVVEKDVEEMVGFLREVGGRIVGVGEGNSTRDELSVGLDFSPHIIRQNPLNLSDLSEDDLKKIQRDVFARQVRIAMNLGLPVNVHSRSAGHHALDVLKECGARDVVMHAFDGKATYAKRGVEMGCGSSSRVLSIYHLPLPHHFHNPLPTPTSYYFSIPPSIQRSPQKQSLVAALPLSHLLLETDSPALGPEKGVDNEPANIVVSAREIARIKGVEFEEVVSCGWGATNDGERPEIVQAYGFVIVSAMSDPFILGPLKNAYSVDQEVGGRREFELRPPQWRSDCSAIVESAWDQKCNWAVGGGACEASHRSGCPASGVSNRRDPFEFLKDPHGYRLMSALAFLRFVSILDVVTGFLSSQHCD</sequence>
<comment type="function">
    <text evidence="4">Exhibits 3'-exonuclease activities and apurinic/apyrimidinic (AP) endonuclease (in vitro). Show preferential AP endonuclease activity on double-stranded DNA substrates and 3'- exonuclease activity on single-stranded DNA.</text>
</comment>